<evidence type="ECO:0000256" key="4">
    <source>
        <dbReference type="ARBA" id="ARBA00022827"/>
    </source>
</evidence>
<keyword evidence="11" id="KW-1185">Reference proteome</keyword>
<dbReference type="Gene3D" id="1.10.540.10">
    <property type="entry name" value="Acyl-CoA dehydrogenase/oxidase, N-terminal domain"/>
    <property type="match status" value="1"/>
</dbReference>
<dbReference type="AlphaFoldDB" id="A0A372GLT4"/>
<accession>A0A372GLT4</accession>
<dbReference type="InterPro" id="IPR006089">
    <property type="entry name" value="Acyl-CoA_DH_CS"/>
</dbReference>
<evidence type="ECO:0000256" key="1">
    <source>
        <dbReference type="ARBA" id="ARBA00001974"/>
    </source>
</evidence>
<evidence type="ECO:0000256" key="2">
    <source>
        <dbReference type="ARBA" id="ARBA00009347"/>
    </source>
</evidence>
<keyword evidence="3 6" id="KW-0285">Flavoprotein</keyword>
<dbReference type="PIRSF" id="PIRSF016578">
    <property type="entry name" value="HsaA"/>
    <property type="match status" value="1"/>
</dbReference>
<proteinExistence type="inferred from homology"/>
<dbReference type="InterPro" id="IPR009075">
    <property type="entry name" value="AcylCo_DH/oxidase_C"/>
</dbReference>
<dbReference type="GO" id="GO:0050660">
    <property type="term" value="F:flavin adenine dinucleotide binding"/>
    <property type="evidence" value="ECO:0007669"/>
    <property type="project" value="InterPro"/>
</dbReference>
<dbReference type="InterPro" id="IPR013786">
    <property type="entry name" value="AcylCoA_DH/ox_N"/>
</dbReference>
<feature type="domain" description="Acyl-CoA dehydrogenase/oxidase C-terminal" evidence="7">
    <location>
        <begin position="261"/>
        <end position="406"/>
    </location>
</feature>
<dbReference type="GO" id="GO:0003995">
    <property type="term" value="F:acyl-CoA dehydrogenase activity"/>
    <property type="evidence" value="ECO:0007669"/>
    <property type="project" value="InterPro"/>
</dbReference>
<protein>
    <submittedName>
        <fullName evidence="10">Acyl-CoA dehydrogenase</fullName>
    </submittedName>
</protein>
<evidence type="ECO:0000256" key="3">
    <source>
        <dbReference type="ARBA" id="ARBA00022630"/>
    </source>
</evidence>
<evidence type="ECO:0000256" key="5">
    <source>
        <dbReference type="ARBA" id="ARBA00023002"/>
    </source>
</evidence>
<dbReference type="Proteomes" id="UP000262882">
    <property type="component" value="Unassembled WGS sequence"/>
</dbReference>
<evidence type="ECO:0000313" key="11">
    <source>
        <dbReference type="Proteomes" id="UP000262882"/>
    </source>
</evidence>
<reference evidence="10 11" key="1">
    <citation type="submission" date="2018-08" db="EMBL/GenBank/DDBJ databases">
        <title>Actinomadura spongicola sp. nov., isolated from marine sponge Leucetta chagosensis.</title>
        <authorList>
            <person name="Li L."/>
            <person name="Lin H.W."/>
        </authorList>
    </citation>
    <scope>NUCLEOTIDE SEQUENCE [LARGE SCALE GENOMIC DNA]</scope>
    <source>
        <strain evidence="10 11">LHW52907</strain>
    </source>
</reference>
<dbReference type="EMBL" id="QVNQ01000002">
    <property type="protein sequence ID" value="RFS86033.1"/>
    <property type="molecule type" value="Genomic_DNA"/>
</dbReference>
<dbReference type="InterPro" id="IPR046373">
    <property type="entry name" value="Acyl-CoA_Oxase/DH_mid-dom_sf"/>
</dbReference>
<dbReference type="Pfam" id="PF02770">
    <property type="entry name" value="Acyl-CoA_dh_M"/>
    <property type="match status" value="1"/>
</dbReference>
<gene>
    <name evidence="10" type="ORF">D0T12_05210</name>
</gene>
<organism evidence="10 11">
    <name type="scientific">Actinomadura spongiicola</name>
    <dbReference type="NCBI Taxonomy" id="2303421"/>
    <lineage>
        <taxon>Bacteria</taxon>
        <taxon>Bacillati</taxon>
        <taxon>Actinomycetota</taxon>
        <taxon>Actinomycetes</taxon>
        <taxon>Streptosporangiales</taxon>
        <taxon>Thermomonosporaceae</taxon>
        <taxon>Actinomadura</taxon>
    </lineage>
</organism>
<dbReference type="FunFam" id="1.20.140.10:FF:000001">
    <property type="entry name" value="Acyl-CoA dehydrogenase"/>
    <property type="match status" value="1"/>
</dbReference>
<dbReference type="InterPro" id="IPR036250">
    <property type="entry name" value="AcylCo_DH-like_C"/>
</dbReference>
<sequence length="419" mass="45437">MLSFSDLRFLLDDSVADDRRTVQRRRGAGGARVFDLLDDQRREFRDTLREFCRKEVAPGAARRDVDAEYPAALVSQLADLGLLGITIPEEFGGLGLDMATQVLAMEEVAYADASLGSVFAGHYLGMETLRGFGSDEQRERYLPGLATGAFRVAFALTEPDAGSDISRIRTRATPGPDGWTISGNKTFISNARESDAIVVFAMTDPGAGIRGITAFLVPTDADGLGFSAPIEKLGIRGEHAYEITLDGVVVEPDAVLGEPGGGGRIALEVLNSARIDVAALANGVAMRALDLATGYASTRIQFGRPIRELQAVQLLLAEIDALVHSGRLHAYHAAALRDQSQDVRRAGSIAKYVASENCFQSVDKALQIHGGYGYVKESEIERLYRDCRIFRIYEGTSQIQLLTIAKLLARLYDRHGTVV</sequence>
<dbReference type="InterPro" id="IPR009100">
    <property type="entry name" value="AcylCoA_DH/oxidase_NM_dom_sf"/>
</dbReference>
<dbReference type="PANTHER" id="PTHR43884">
    <property type="entry name" value="ACYL-COA DEHYDROGENASE"/>
    <property type="match status" value="1"/>
</dbReference>
<dbReference type="Pfam" id="PF00441">
    <property type="entry name" value="Acyl-CoA_dh_1"/>
    <property type="match status" value="1"/>
</dbReference>
<dbReference type="InterPro" id="IPR037069">
    <property type="entry name" value="AcylCoA_DH/ox_N_sf"/>
</dbReference>
<comment type="cofactor">
    <cofactor evidence="1 6">
        <name>FAD</name>
        <dbReference type="ChEBI" id="CHEBI:57692"/>
    </cofactor>
</comment>
<dbReference type="PROSITE" id="PS00073">
    <property type="entry name" value="ACYL_COA_DH_2"/>
    <property type="match status" value="1"/>
</dbReference>
<evidence type="ECO:0000259" key="9">
    <source>
        <dbReference type="Pfam" id="PF02771"/>
    </source>
</evidence>
<dbReference type="Gene3D" id="1.20.140.10">
    <property type="entry name" value="Butyryl-CoA Dehydrogenase, subunit A, domain 3"/>
    <property type="match status" value="1"/>
</dbReference>
<feature type="domain" description="Acyl-CoA oxidase/dehydrogenase middle" evidence="8">
    <location>
        <begin position="153"/>
        <end position="248"/>
    </location>
</feature>
<comment type="caution">
    <text evidence="10">The sequence shown here is derived from an EMBL/GenBank/DDBJ whole genome shotgun (WGS) entry which is preliminary data.</text>
</comment>
<dbReference type="OrthoDB" id="8876745at2"/>
<keyword evidence="5 6" id="KW-0560">Oxidoreductase</keyword>
<keyword evidence="4 6" id="KW-0274">FAD</keyword>
<dbReference type="PANTHER" id="PTHR43884:SF12">
    <property type="entry name" value="ISOVALERYL-COA DEHYDROGENASE, MITOCHONDRIAL-RELATED"/>
    <property type="match status" value="1"/>
</dbReference>
<dbReference type="FunFam" id="2.40.110.10:FF:000002">
    <property type="entry name" value="Acyl-CoA dehydrogenase fadE12"/>
    <property type="match status" value="1"/>
</dbReference>
<evidence type="ECO:0000259" key="7">
    <source>
        <dbReference type="Pfam" id="PF00441"/>
    </source>
</evidence>
<comment type="similarity">
    <text evidence="2 6">Belongs to the acyl-CoA dehydrogenase family.</text>
</comment>
<dbReference type="Pfam" id="PF02771">
    <property type="entry name" value="Acyl-CoA_dh_N"/>
    <property type="match status" value="1"/>
</dbReference>
<evidence type="ECO:0000259" key="8">
    <source>
        <dbReference type="Pfam" id="PF02770"/>
    </source>
</evidence>
<dbReference type="FunFam" id="1.10.540.10:FF:000002">
    <property type="entry name" value="Acyl-CoA dehydrogenase FadE19"/>
    <property type="match status" value="1"/>
</dbReference>
<evidence type="ECO:0000256" key="6">
    <source>
        <dbReference type="RuleBase" id="RU362125"/>
    </source>
</evidence>
<dbReference type="SUPFAM" id="SSF47203">
    <property type="entry name" value="Acyl-CoA dehydrogenase C-terminal domain-like"/>
    <property type="match status" value="1"/>
</dbReference>
<dbReference type="Gene3D" id="2.40.110.10">
    <property type="entry name" value="Butyryl-CoA Dehydrogenase, subunit A, domain 2"/>
    <property type="match status" value="1"/>
</dbReference>
<dbReference type="InterPro" id="IPR006091">
    <property type="entry name" value="Acyl-CoA_Oxase/DH_mid-dom"/>
</dbReference>
<evidence type="ECO:0000313" key="10">
    <source>
        <dbReference type="EMBL" id="RFS86033.1"/>
    </source>
</evidence>
<name>A0A372GLT4_9ACTN</name>
<dbReference type="SUPFAM" id="SSF56645">
    <property type="entry name" value="Acyl-CoA dehydrogenase NM domain-like"/>
    <property type="match status" value="1"/>
</dbReference>
<feature type="domain" description="Acyl-CoA dehydrogenase/oxidase N-terminal" evidence="9">
    <location>
        <begin position="39"/>
        <end position="148"/>
    </location>
</feature>